<dbReference type="EMBL" id="CAJNOR010000823">
    <property type="protein sequence ID" value="CAF1015204.1"/>
    <property type="molecule type" value="Genomic_DNA"/>
</dbReference>
<feature type="compositionally biased region" description="Polar residues" evidence="1">
    <location>
        <begin position="1"/>
        <end position="10"/>
    </location>
</feature>
<name>A0A815E9R6_ADIRI</name>
<dbReference type="EMBL" id="CAJNOJ010000222">
    <property type="protein sequence ID" value="CAF1307465.1"/>
    <property type="molecule type" value="Genomic_DNA"/>
</dbReference>
<comment type="caution">
    <text evidence="3">The sequence shown here is derived from an EMBL/GenBank/DDBJ whole genome shotgun (WGS) entry which is preliminary data.</text>
</comment>
<evidence type="ECO:0000313" key="5">
    <source>
        <dbReference type="Proteomes" id="UP000663852"/>
    </source>
</evidence>
<gene>
    <name evidence="3" type="ORF">EDS130_LOCUS30950</name>
    <name evidence="2" type="ORF">XAT740_LOCUS13937</name>
</gene>
<dbReference type="Proteomes" id="UP000663828">
    <property type="component" value="Unassembled WGS sequence"/>
</dbReference>
<dbReference type="AlphaFoldDB" id="A0A815E9R6"/>
<protein>
    <submittedName>
        <fullName evidence="3">Uncharacterized protein</fullName>
    </submittedName>
</protein>
<evidence type="ECO:0000313" key="4">
    <source>
        <dbReference type="Proteomes" id="UP000663828"/>
    </source>
</evidence>
<evidence type="ECO:0000313" key="2">
    <source>
        <dbReference type="EMBL" id="CAF1015204.1"/>
    </source>
</evidence>
<dbReference type="OrthoDB" id="10430613at2759"/>
<organism evidence="3 5">
    <name type="scientific">Adineta ricciae</name>
    <name type="common">Rotifer</name>
    <dbReference type="NCBI Taxonomy" id="249248"/>
    <lineage>
        <taxon>Eukaryota</taxon>
        <taxon>Metazoa</taxon>
        <taxon>Spiralia</taxon>
        <taxon>Gnathifera</taxon>
        <taxon>Rotifera</taxon>
        <taxon>Eurotatoria</taxon>
        <taxon>Bdelloidea</taxon>
        <taxon>Adinetida</taxon>
        <taxon>Adinetidae</taxon>
        <taxon>Adineta</taxon>
    </lineage>
</organism>
<evidence type="ECO:0000256" key="1">
    <source>
        <dbReference type="SAM" id="MobiDB-lite"/>
    </source>
</evidence>
<keyword evidence="4" id="KW-1185">Reference proteome</keyword>
<evidence type="ECO:0000313" key="3">
    <source>
        <dbReference type="EMBL" id="CAF1307465.1"/>
    </source>
</evidence>
<feature type="region of interest" description="Disordered" evidence="1">
    <location>
        <begin position="1"/>
        <end position="33"/>
    </location>
</feature>
<reference evidence="3" key="1">
    <citation type="submission" date="2021-02" db="EMBL/GenBank/DDBJ databases">
        <authorList>
            <person name="Nowell W R."/>
        </authorList>
    </citation>
    <scope>NUCLEOTIDE SEQUENCE</scope>
</reference>
<dbReference type="Proteomes" id="UP000663852">
    <property type="component" value="Unassembled WGS sequence"/>
</dbReference>
<proteinExistence type="predicted"/>
<sequence>MASGQQSLTSFFKRKENTEEPVNNVAKKGKISSDSSNVTNDDLIKIQTLSRTVLLSDMPLNINDNRPLTSTANDNKKRTYQKWYSDSFPWLLYESNKGGFYHICRDYWKPTTPSFSEMNTRTRGTFVIHPFINWRHAPGPNGSLQKHQDSYSLY</sequence>
<accession>A0A815E9R6</accession>